<sequence length="176" mass="20574">MSERDEDKDSDAPEEFTLEQGVEQDEEIRKVQRENKARVVREGKERRRQWAQKKTPRPSRGDESIQNVIETETHKESQESSGMLPSDIVELLAAREKHIFSSDSEEEKTAKKPTKKKRPKYFWARTCYFRGHSGRSMLTELLGVFEEKENAGFKIIGSFEQPQPSIAPPFYIWRVK</sequence>
<evidence type="ECO:0000313" key="3">
    <source>
        <dbReference type="Proteomes" id="UP000325577"/>
    </source>
</evidence>
<feature type="compositionally biased region" description="Basic residues" evidence="1">
    <location>
        <begin position="46"/>
        <end position="57"/>
    </location>
</feature>
<gene>
    <name evidence="2" type="ORF">F0562_003855</name>
</gene>
<dbReference type="PANTHER" id="PTHR36387">
    <property type="entry name" value="UDP-N-ACETYLMURAMOYL-L-ALANYL-D-GLUTAMATE-2, 6-DIAMINOPIMELATE LIGASE"/>
    <property type="match status" value="1"/>
</dbReference>
<dbReference type="EMBL" id="CM018032">
    <property type="protein sequence ID" value="KAA8547281.1"/>
    <property type="molecule type" value="Genomic_DNA"/>
</dbReference>
<evidence type="ECO:0000256" key="1">
    <source>
        <dbReference type="SAM" id="MobiDB-lite"/>
    </source>
</evidence>
<protein>
    <submittedName>
        <fullName evidence="2">Uncharacterized protein</fullName>
    </submittedName>
</protein>
<reference evidence="2 3" key="1">
    <citation type="submission" date="2019-09" db="EMBL/GenBank/DDBJ databases">
        <title>A chromosome-level genome assembly of the Chinese tupelo Nyssa sinensis.</title>
        <authorList>
            <person name="Yang X."/>
            <person name="Kang M."/>
            <person name="Yang Y."/>
            <person name="Xiong H."/>
            <person name="Wang M."/>
            <person name="Zhang Z."/>
            <person name="Wang Z."/>
            <person name="Wu H."/>
            <person name="Ma T."/>
            <person name="Liu J."/>
            <person name="Xi Z."/>
        </authorList>
    </citation>
    <scope>NUCLEOTIDE SEQUENCE [LARGE SCALE GENOMIC DNA]</scope>
    <source>
        <strain evidence="2">J267</strain>
        <tissue evidence="2">Leaf</tissue>
    </source>
</reference>
<feature type="compositionally biased region" description="Basic and acidic residues" evidence="1">
    <location>
        <begin position="27"/>
        <end position="45"/>
    </location>
</feature>
<name>A0A5J5C1G9_9ASTE</name>
<feature type="region of interest" description="Disordered" evidence="1">
    <location>
        <begin position="1"/>
        <end position="84"/>
    </location>
</feature>
<feature type="compositionally biased region" description="Acidic residues" evidence="1">
    <location>
        <begin position="12"/>
        <end position="26"/>
    </location>
</feature>
<organism evidence="2 3">
    <name type="scientific">Nyssa sinensis</name>
    <dbReference type="NCBI Taxonomy" id="561372"/>
    <lineage>
        <taxon>Eukaryota</taxon>
        <taxon>Viridiplantae</taxon>
        <taxon>Streptophyta</taxon>
        <taxon>Embryophyta</taxon>
        <taxon>Tracheophyta</taxon>
        <taxon>Spermatophyta</taxon>
        <taxon>Magnoliopsida</taxon>
        <taxon>eudicotyledons</taxon>
        <taxon>Gunneridae</taxon>
        <taxon>Pentapetalae</taxon>
        <taxon>asterids</taxon>
        <taxon>Cornales</taxon>
        <taxon>Nyssaceae</taxon>
        <taxon>Nyssa</taxon>
    </lineage>
</organism>
<accession>A0A5J5C1G9</accession>
<dbReference type="PANTHER" id="PTHR36387:SF2">
    <property type="entry name" value="UDP-N-ACETYLMURAMOYL-L-ALANYL-D-GLUTAMATE-2, 6-DIAMINOPIMELATE LIGASE"/>
    <property type="match status" value="1"/>
</dbReference>
<evidence type="ECO:0000313" key="2">
    <source>
        <dbReference type="EMBL" id="KAA8547281.1"/>
    </source>
</evidence>
<proteinExistence type="predicted"/>
<feature type="compositionally biased region" description="Basic and acidic residues" evidence="1">
    <location>
        <begin position="1"/>
        <end position="11"/>
    </location>
</feature>
<dbReference type="Proteomes" id="UP000325577">
    <property type="component" value="Linkage Group LG1"/>
</dbReference>
<dbReference type="OrthoDB" id="1869542at2759"/>
<keyword evidence="3" id="KW-1185">Reference proteome</keyword>
<dbReference type="AlphaFoldDB" id="A0A5J5C1G9"/>